<evidence type="ECO:0000256" key="1">
    <source>
        <dbReference type="SAM" id="Phobius"/>
    </source>
</evidence>
<dbReference type="GeneID" id="13165366"/>
<dbReference type="Proteomes" id="UP000005674">
    <property type="component" value="Segment"/>
</dbReference>
<protein>
    <submittedName>
        <fullName evidence="2">Uncharacterized protein</fullName>
    </submittedName>
</protein>
<keyword evidence="1" id="KW-1133">Transmembrane helix</keyword>
<reference evidence="2 3" key="1">
    <citation type="journal article" date="2012" name="PLoS ONE">
        <title>Molecular Characterization of Podoviral Bacteriophages Virulent for Clostridium perfringens and Their Comparison with Members of the Picovirinae.</title>
        <authorList>
            <person name="Volozhantsev N.V."/>
            <person name="Oakley B.B."/>
            <person name="Morales C.A."/>
            <person name="Verevkin V.V."/>
            <person name="Bannov V.A."/>
            <person name="Krasilnikova V.M."/>
            <person name="Popova A.V."/>
            <person name="Zhilenkov E.L."/>
            <person name="Garrish J.K."/>
            <person name="Schegg K.M."/>
            <person name="Woolsey R."/>
            <person name="Quilici D.R."/>
            <person name="Line J.E."/>
            <person name="Hiett K.L."/>
            <person name="Siragusa G.R."/>
            <person name="Svetoch E.A."/>
            <person name="Seal B.S."/>
        </authorList>
    </citation>
    <scope>NUCLEOTIDE SEQUENCE [LARGE SCALE GENOMIC DNA]</scope>
    <source>
        <strain evidence="2">PhiCPV4</strain>
    </source>
</reference>
<evidence type="ECO:0000313" key="2">
    <source>
        <dbReference type="EMBL" id="AFH27134.1"/>
    </source>
</evidence>
<dbReference type="PROSITE" id="PS51257">
    <property type="entry name" value="PROKAR_LIPOPROTEIN"/>
    <property type="match status" value="1"/>
</dbReference>
<keyword evidence="1" id="KW-0812">Transmembrane</keyword>
<organism evidence="2 3">
    <name type="scientific">Clostridium phage phiCPV4</name>
    <dbReference type="NCBI Taxonomy" id="1162305"/>
    <lineage>
        <taxon>Viruses</taxon>
        <taxon>Duplodnaviria</taxon>
        <taxon>Heunggongvirae</taxon>
        <taxon>Uroviricota</taxon>
        <taxon>Caudoviricetes</taxon>
        <taxon>Guelinviridae</taxon>
        <taxon>Brucesealvirus</taxon>
        <taxon>Brucesealvirus CPV4</taxon>
    </lineage>
</organism>
<feature type="transmembrane region" description="Helical" evidence="1">
    <location>
        <begin position="31"/>
        <end position="48"/>
    </location>
</feature>
<feature type="transmembrane region" description="Helical" evidence="1">
    <location>
        <begin position="7"/>
        <end position="25"/>
    </location>
</feature>
<dbReference type="EMBL" id="JQ729991">
    <property type="protein sequence ID" value="AFH27134.1"/>
    <property type="molecule type" value="Genomic_DNA"/>
</dbReference>
<proteinExistence type="predicted"/>
<evidence type="ECO:0000313" key="3">
    <source>
        <dbReference type="Proteomes" id="UP000005674"/>
    </source>
</evidence>
<keyword evidence="3" id="KW-1185">Reference proteome</keyword>
<dbReference type="KEGG" id="vg:13165366"/>
<accession>I3PV58</accession>
<dbReference type="RefSeq" id="YP_006488643.1">
    <property type="nucleotide sequence ID" value="NC_018083.1"/>
</dbReference>
<name>I3PV58_9CAUD</name>
<keyword evidence="1" id="KW-0472">Membrane</keyword>
<sequence length="49" mass="5188">MKTLIKLLAIIPITILGIILAGLVLIGACLFIVALPLMIAIALLISLYE</sequence>
<gene>
    <name evidence="2" type="ORF">phiCPV4_0028</name>
</gene>